<proteinExistence type="predicted"/>
<name>A0A835HZ74_9MAGN</name>
<accession>A0A835HZ74</accession>
<evidence type="ECO:0000313" key="1">
    <source>
        <dbReference type="EMBL" id="KAF9607127.1"/>
    </source>
</evidence>
<dbReference type="AlphaFoldDB" id="A0A835HZ74"/>
<dbReference type="Proteomes" id="UP000631114">
    <property type="component" value="Unassembled WGS sequence"/>
</dbReference>
<keyword evidence="2" id="KW-1185">Reference proteome</keyword>
<gene>
    <name evidence="1" type="ORF">IFM89_032243</name>
</gene>
<organism evidence="1 2">
    <name type="scientific">Coptis chinensis</name>
    <dbReference type="NCBI Taxonomy" id="261450"/>
    <lineage>
        <taxon>Eukaryota</taxon>
        <taxon>Viridiplantae</taxon>
        <taxon>Streptophyta</taxon>
        <taxon>Embryophyta</taxon>
        <taxon>Tracheophyta</taxon>
        <taxon>Spermatophyta</taxon>
        <taxon>Magnoliopsida</taxon>
        <taxon>Ranunculales</taxon>
        <taxon>Ranunculaceae</taxon>
        <taxon>Coptidoideae</taxon>
        <taxon>Coptis</taxon>
    </lineage>
</organism>
<protein>
    <submittedName>
        <fullName evidence="1">Uncharacterized protein</fullName>
    </submittedName>
</protein>
<sequence>MDKQREIQAIKAGLPKLACADDPDILHLMSLQRGAFISHTTLKHLIIASGAMLPLVSDTVAVLESREPVLVQTEEAKHYSLWDVKEQAPVRVTRSKRQLL</sequence>
<comment type="caution">
    <text evidence="1">The sequence shown here is derived from an EMBL/GenBank/DDBJ whole genome shotgun (WGS) entry which is preliminary data.</text>
</comment>
<reference evidence="1 2" key="1">
    <citation type="submission" date="2020-10" db="EMBL/GenBank/DDBJ databases">
        <title>The Coptis chinensis genome and diversification of protoberbering-type alkaloids.</title>
        <authorList>
            <person name="Wang B."/>
            <person name="Shu S."/>
            <person name="Song C."/>
            <person name="Liu Y."/>
        </authorList>
    </citation>
    <scope>NUCLEOTIDE SEQUENCE [LARGE SCALE GENOMIC DNA]</scope>
    <source>
        <strain evidence="1">HL-2020</strain>
        <tissue evidence="1">Leaf</tissue>
    </source>
</reference>
<evidence type="ECO:0000313" key="2">
    <source>
        <dbReference type="Proteomes" id="UP000631114"/>
    </source>
</evidence>
<dbReference type="EMBL" id="JADFTS010000005">
    <property type="protein sequence ID" value="KAF9607127.1"/>
    <property type="molecule type" value="Genomic_DNA"/>
</dbReference>